<dbReference type="AlphaFoldDB" id="A0AB38D7A0"/>
<reference evidence="2 3" key="1">
    <citation type="submission" date="2016-11" db="EMBL/GenBank/DDBJ databases">
        <authorList>
            <consortium name="Pathogen Informatics"/>
        </authorList>
    </citation>
    <scope>NUCLEOTIDE SEQUENCE [LARGE SCALE GENOMIC DNA]</scope>
    <source>
        <strain evidence="2 3">104</strain>
    </source>
</reference>
<comment type="caution">
    <text evidence="2">The sequence shown here is derived from an EMBL/GenBank/DDBJ whole genome shotgun (WGS) entry which is preliminary data.</text>
</comment>
<dbReference type="Proteomes" id="UP000185210">
    <property type="component" value="Unassembled WGS sequence"/>
</dbReference>
<evidence type="ECO:0000313" key="3">
    <source>
        <dbReference type="Proteomes" id="UP000185210"/>
    </source>
</evidence>
<organism evidence="2 3">
    <name type="scientific">Mycobacteroides abscessus subsp. abscessus</name>
    <dbReference type="NCBI Taxonomy" id="1185650"/>
    <lineage>
        <taxon>Bacteria</taxon>
        <taxon>Bacillati</taxon>
        <taxon>Actinomycetota</taxon>
        <taxon>Actinomycetes</taxon>
        <taxon>Mycobacteriales</taxon>
        <taxon>Mycobacteriaceae</taxon>
        <taxon>Mycobacteroides</taxon>
        <taxon>Mycobacteroides abscessus</taxon>
    </lineage>
</organism>
<keyword evidence="2" id="KW-0472">Membrane</keyword>
<dbReference type="SUPFAM" id="SSF140453">
    <property type="entry name" value="EsxAB dimer-like"/>
    <property type="match status" value="1"/>
</dbReference>
<dbReference type="InterPro" id="IPR036689">
    <property type="entry name" value="ESAT-6-like_sf"/>
</dbReference>
<evidence type="ECO:0000313" key="2">
    <source>
        <dbReference type="EMBL" id="SIC25304.1"/>
    </source>
</evidence>
<dbReference type="RefSeq" id="WP_052621683.1">
    <property type="nucleotide sequence ID" value="NZ_CP065266.1"/>
</dbReference>
<feature type="region of interest" description="Disordered" evidence="1">
    <location>
        <begin position="174"/>
        <end position="244"/>
    </location>
</feature>
<sequence length="426" mass="47067">MAAIAPVQIPTKSQIFRWTTTHLHEAATVWEKAAEQSEQAFEQHVNNVRNPAGTEWTGAGATAAYDDAREAQDTVRTQCSIKRECARIARRGAEDIDGAKRTSVNAIQEVEGKGYSVAEDLTVTDARSGGSDSERAARKAEAQQLTEFLRWHAQGLASTDAQVAGELTAEAQGLEGRTLAGGDPTVQMLDDGDKSRNDRINDRDAKHPDGRDRGPDGTDGQRGRNDETWRRPEGGDGSNNDLNNDWAGRAILERYLFGGGKEWEIDNDPAWSKYMMDDPNLARQLDGHIRNHAQQAIIDYQQGKGSHQGFGEMFNAEMANGESITGRNYLHGTNADAGGFQLGGYTDVQQLPDGNYKVNVHGRYNWNDIMDANPQYSTDVKKSKWADIISLGQAEPYTMRILWSADTEFVFDKNGKPIDIKGYPFK</sequence>
<dbReference type="EMBL" id="FSHM01000018">
    <property type="protein sequence ID" value="SIC25304.1"/>
    <property type="molecule type" value="Genomic_DNA"/>
</dbReference>
<keyword evidence="2" id="KW-0812">Transmembrane</keyword>
<gene>
    <name evidence="2" type="ORF">SAMEA2070301_05621</name>
</gene>
<accession>A0AB38D7A0</accession>
<feature type="compositionally biased region" description="Basic and acidic residues" evidence="1">
    <location>
        <begin position="191"/>
        <end position="234"/>
    </location>
</feature>
<proteinExistence type="predicted"/>
<evidence type="ECO:0000256" key="1">
    <source>
        <dbReference type="SAM" id="MobiDB-lite"/>
    </source>
</evidence>
<name>A0AB38D7A0_9MYCO</name>
<protein>
    <submittedName>
        <fullName evidence="2">Transmembrane protein</fullName>
    </submittedName>
</protein>